<comment type="subcellular location">
    <subcellularLocation>
        <location evidence="1">Cell membrane</location>
        <topology evidence="1">Multi-pass membrane protein</topology>
    </subcellularLocation>
</comment>
<evidence type="ECO:0000259" key="7">
    <source>
        <dbReference type="Pfam" id="PF00482"/>
    </source>
</evidence>
<feature type="transmembrane region" description="Helical" evidence="6">
    <location>
        <begin position="6"/>
        <end position="27"/>
    </location>
</feature>
<evidence type="ECO:0000256" key="5">
    <source>
        <dbReference type="ARBA" id="ARBA00023136"/>
    </source>
</evidence>
<keyword evidence="5 6" id="KW-0472">Membrane</keyword>
<evidence type="ECO:0000256" key="1">
    <source>
        <dbReference type="ARBA" id="ARBA00004651"/>
    </source>
</evidence>
<feature type="transmembrane region" description="Helical" evidence="6">
    <location>
        <begin position="295"/>
        <end position="315"/>
    </location>
</feature>
<dbReference type="InterPro" id="IPR042094">
    <property type="entry name" value="T2SS_GspF_sf"/>
</dbReference>
<sequence>MIDALLFGTFFLTVTLFILALFSKVLLRNDQMKKRVNQYLFEEENMDKGERNKQRKMMVEFRLTKEKIRKSLKKKDKGSKLEMDLHQAGIPLKPEEFIMFKWISILLTGGIAYLIFNHFIFLIIGFIVGRSIPNVVVSYKKKKRIKLFNDHLAEMISSIVSALKAGFSFPQALQNVRNESPYPVKEELDLLLKEMQYGTSLEESLNRLKERVPSDDLDLMIQAIVIQRQVGGNLAVVLEQIVFTIRERVKIQGQIQTLTAQGRMSGLVVGLLPVILMGMLYVVNPSYMTVMFIEPIGVILLILAAISATIGFLLVRRITSIEV</sequence>
<keyword evidence="4 6" id="KW-1133">Transmembrane helix</keyword>
<gene>
    <name evidence="8" type="ORF">J2R98_001122</name>
</gene>
<organism evidence="8 9">
    <name type="scientific">Alkalibacillus filiformis</name>
    <dbReference type="NCBI Taxonomy" id="200990"/>
    <lineage>
        <taxon>Bacteria</taxon>
        <taxon>Bacillati</taxon>
        <taxon>Bacillota</taxon>
        <taxon>Bacilli</taxon>
        <taxon>Bacillales</taxon>
        <taxon>Bacillaceae</taxon>
        <taxon>Alkalibacillus</taxon>
    </lineage>
</organism>
<feature type="transmembrane region" description="Helical" evidence="6">
    <location>
        <begin position="264"/>
        <end position="283"/>
    </location>
</feature>
<protein>
    <submittedName>
        <fullName evidence="8">Tight adherence protein B</fullName>
    </submittedName>
</protein>
<feature type="domain" description="Type II secretion system protein GspF" evidence="7">
    <location>
        <begin position="157"/>
        <end position="281"/>
    </location>
</feature>
<comment type="caution">
    <text evidence="8">The sequence shown here is derived from an EMBL/GenBank/DDBJ whole genome shotgun (WGS) entry which is preliminary data.</text>
</comment>
<evidence type="ECO:0000313" key="8">
    <source>
        <dbReference type="EMBL" id="MDQ0351308.1"/>
    </source>
</evidence>
<evidence type="ECO:0000256" key="3">
    <source>
        <dbReference type="ARBA" id="ARBA00022692"/>
    </source>
</evidence>
<dbReference type="PANTHER" id="PTHR35007">
    <property type="entry name" value="INTEGRAL MEMBRANE PROTEIN-RELATED"/>
    <property type="match status" value="1"/>
</dbReference>
<dbReference type="EMBL" id="JAUSUP010000002">
    <property type="protein sequence ID" value="MDQ0351308.1"/>
    <property type="molecule type" value="Genomic_DNA"/>
</dbReference>
<feature type="transmembrane region" description="Helical" evidence="6">
    <location>
        <begin position="121"/>
        <end position="139"/>
    </location>
</feature>
<proteinExistence type="predicted"/>
<dbReference type="Proteomes" id="UP001236723">
    <property type="component" value="Unassembled WGS sequence"/>
</dbReference>
<feature type="transmembrane region" description="Helical" evidence="6">
    <location>
        <begin position="97"/>
        <end position="115"/>
    </location>
</feature>
<name>A0ABU0DS81_9BACI</name>
<dbReference type="Pfam" id="PF00482">
    <property type="entry name" value="T2SSF"/>
    <property type="match status" value="1"/>
</dbReference>
<evidence type="ECO:0000313" key="9">
    <source>
        <dbReference type="Proteomes" id="UP001236723"/>
    </source>
</evidence>
<accession>A0ABU0DS81</accession>
<keyword evidence="3 6" id="KW-0812">Transmembrane</keyword>
<evidence type="ECO:0000256" key="6">
    <source>
        <dbReference type="SAM" id="Phobius"/>
    </source>
</evidence>
<evidence type="ECO:0000256" key="4">
    <source>
        <dbReference type="ARBA" id="ARBA00022989"/>
    </source>
</evidence>
<keyword evidence="2" id="KW-1003">Cell membrane</keyword>
<dbReference type="PANTHER" id="PTHR35007:SF1">
    <property type="entry name" value="PILUS ASSEMBLY PROTEIN"/>
    <property type="match status" value="1"/>
</dbReference>
<dbReference type="Gene3D" id="1.20.81.30">
    <property type="entry name" value="Type II secretion system (T2SS), domain F"/>
    <property type="match status" value="1"/>
</dbReference>
<dbReference type="InterPro" id="IPR018076">
    <property type="entry name" value="T2SS_GspF_dom"/>
</dbReference>
<keyword evidence="9" id="KW-1185">Reference proteome</keyword>
<evidence type="ECO:0000256" key="2">
    <source>
        <dbReference type="ARBA" id="ARBA00022475"/>
    </source>
</evidence>
<reference evidence="8 9" key="1">
    <citation type="submission" date="2023-07" db="EMBL/GenBank/DDBJ databases">
        <title>Genomic Encyclopedia of Type Strains, Phase IV (KMG-IV): sequencing the most valuable type-strain genomes for metagenomic binning, comparative biology and taxonomic classification.</title>
        <authorList>
            <person name="Goeker M."/>
        </authorList>
    </citation>
    <scope>NUCLEOTIDE SEQUENCE [LARGE SCALE GENOMIC DNA]</scope>
    <source>
        <strain evidence="8 9">DSM 15448</strain>
    </source>
</reference>
<dbReference type="RefSeq" id="WP_307066939.1">
    <property type="nucleotide sequence ID" value="NZ_JAUSUP010000002.1"/>
</dbReference>